<dbReference type="InterPro" id="IPR001965">
    <property type="entry name" value="Znf_PHD"/>
</dbReference>
<protein>
    <submittedName>
        <fullName evidence="9">Uncharacterized protein</fullName>
    </submittedName>
</protein>
<dbReference type="PANTHER" id="PTHR46309">
    <property type="entry name" value="PHD FINGER PROTEIN 12"/>
    <property type="match status" value="1"/>
</dbReference>
<dbReference type="EMBL" id="CM035412">
    <property type="protein sequence ID" value="KAH7432123.1"/>
    <property type="molecule type" value="Genomic_DNA"/>
</dbReference>
<dbReference type="Pfam" id="PF00628">
    <property type="entry name" value="PHD"/>
    <property type="match status" value="1"/>
</dbReference>
<keyword evidence="3 6" id="KW-0863">Zinc-finger</keyword>
<evidence type="ECO:0000256" key="1">
    <source>
        <dbReference type="ARBA" id="ARBA00004123"/>
    </source>
</evidence>
<dbReference type="Gene3D" id="3.40.630.30">
    <property type="match status" value="1"/>
</dbReference>
<evidence type="ECO:0000313" key="9">
    <source>
        <dbReference type="EMBL" id="KAH7432123.1"/>
    </source>
</evidence>
<dbReference type="Pfam" id="PF16135">
    <property type="entry name" value="TDBD"/>
    <property type="match status" value="1"/>
</dbReference>
<dbReference type="Pfam" id="PF23209">
    <property type="entry name" value="IDM1_C"/>
    <property type="match status" value="1"/>
</dbReference>
<dbReference type="AlphaFoldDB" id="A0A8T2UEA4"/>
<name>A0A8T2UEA4_CERRI</name>
<dbReference type="InterPro" id="IPR056511">
    <property type="entry name" value="IDM1_C"/>
</dbReference>
<keyword evidence="2" id="KW-0479">Metal-binding</keyword>
<organism evidence="9 10">
    <name type="scientific">Ceratopteris richardii</name>
    <name type="common">Triangle waterfern</name>
    <dbReference type="NCBI Taxonomy" id="49495"/>
    <lineage>
        <taxon>Eukaryota</taxon>
        <taxon>Viridiplantae</taxon>
        <taxon>Streptophyta</taxon>
        <taxon>Embryophyta</taxon>
        <taxon>Tracheophyta</taxon>
        <taxon>Polypodiopsida</taxon>
        <taxon>Polypodiidae</taxon>
        <taxon>Polypodiales</taxon>
        <taxon>Pteridineae</taxon>
        <taxon>Pteridaceae</taxon>
        <taxon>Parkerioideae</taxon>
        <taxon>Ceratopteris</taxon>
    </lineage>
</organism>
<reference evidence="9" key="1">
    <citation type="submission" date="2021-08" db="EMBL/GenBank/DDBJ databases">
        <title>WGS assembly of Ceratopteris richardii.</title>
        <authorList>
            <person name="Marchant D.B."/>
            <person name="Chen G."/>
            <person name="Jenkins J."/>
            <person name="Shu S."/>
            <person name="Leebens-Mack J."/>
            <person name="Grimwood J."/>
            <person name="Schmutz J."/>
            <person name="Soltis P."/>
            <person name="Soltis D."/>
            <person name="Chen Z.-H."/>
        </authorList>
    </citation>
    <scope>NUCLEOTIDE SEQUENCE</scope>
    <source>
        <strain evidence="9">Whitten #5841</strain>
        <tissue evidence="9">Leaf</tissue>
    </source>
</reference>
<proteinExistence type="predicted"/>
<dbReference type="SMART" id="SM00249">
    <property type="entry name" value="PHD"/>
    <property type="match status" value="2"/>
</dbReference>
<dbReference type="OrthoDB" id="1903104at2759"/>
<dbReference type="InterPro" id="IPR011011">
    <property type="entry name" value="Znf_FYVE_PHD"/>
</dbReference>
<keyword evidence="5" id="KW-0539">Nucleus</keyword>
<evidence type="ECO:0000259" key="7">
    <source>
        <dbReference type="PROSITE" id="PS50016"/>
    </source>
</evidence>
<gene>
    <name evidence="9" type="ORF">KP509_07G009300</name>
</gene>
<dbReference type="PROSITE" id="PS51186">
    <property type="entry name" value="GNAT"/>
    <property type="match status" value="1"/>
</dbReference>
<dbReference type="Proteomes" id="UP000825935">
    <property type="component" value="Chromosome 7"/>
</dbReference>
<dbReference type="GO" id="GO:0008270">
    <property type="term" value="F:zinc ion binding"/>
    <property type="evidence" value="ECO:0007669"/>
    <property type="project" value="UniProtKB-KW"/>
</dbReference>
<dbReference type="Gene3D" id="3.30.40.10">
    <property type="entry name" value="Zinc/RING finger domain, C3HC4 (zinc finger)"/>
    <property type="match status" value="2"/>
</dbReference>
<keyword evidence="10" id="KW-1185">Reference proteome</keyword>
<dbReference type="InterPro" id="IPR000182">
    <property type="entry name" value="GNAT_dom"/>
</dbReference>
<dbReference type="InterPro" id="IPR019787">
    <property type="entry name" value="Znf_PHD-finger"/>
</dbReference>
<dbReference type="InterPro" id="IPR016181">
    <property type="entry name" value="Acyl_CoA_acyltransferase"/>
</dbReference>
<evidence type="ECO:0000256" key="2">
    <source>
        <dbReference type="ARBA" id="ARBA00022723"/>
    </source>
</evidence>
<dbReference type="PROSITE" id="PS50016">
    <property type="entry name" value="ZF_PHD_2"/>
    <property type="match status" value="1"/>
</dbReference>
<evidence type="ECO:0000256" key="3">
    <source>
        <dbReference type="ARBA" id="ARBA00022771"/>
    </source>
</evidence>
<dbReference type="InterPro" id="IPR042163">
    <property type="entry name" value="PHF12"/>
</dbReference>
<dbReference type="GO" id="GO:0016747">
    <property type="term" value="F:acyltransferase activity, transferring groups other than amino-acyl groups"/>
    <property type="evidence" value="ECO:0007669"/>
    <property type="project" value="InterPro"/>
</dbReference>
<dbReference type="InterPro" id="IPR032308">
    <property type="entry name" value="TDBD"/>
</dbReference>
<dbReference type="SUPFAM" id="SSF57903">
    <property type="entry name" value="FYVE/PHD zinc finger"/>
    <property type="match status" value="1"/>
</dbReference>
<sequence>MTIVIRKAVKRSASRDLPPFTIQDLPSTGGFNRHSSVYRSGSDRLPRKVALKDLFLSKKSTESTSNANSAQESLQSVISSSDADCSRSVGACRILAKLVDAGIVAENEPVSYLRKKDKSVLKEGKITRDGILCKCCRRLFTLSKFEFHAGSTLHRPCANIFLQDGRSLMQCQQASELNLKNNHTYERGHEYVRTETDSSSFFIPRKRCVAEFIYEKKDVKHLDTVKQDVKQLWEDDSDDFCEICGEGGQLMLCDSCPSAFHPSCLNFEAVPDGDWHCSRCQCHRCGRGPQLNSFETKMISCSQCLSMYHRCCVTDQNFANMVTDPWFCSSICRSVFKRLQGLVGRMFSLENGIQWMLLGSLETKHGRDNERMKDVRKCLSRAYKLLDQCFDPIVDQKSGVDLLSQMIFSGESHLKRLDCRGFYTIVLMEGEQLISAATVRIHGNSVAEMPLIGTNIQFRNQGMCKLLMKALQGMLKNIGVHELVLPSIPHLVESWVGSFGFKLISSDVWEERILSANLLPFPGTTLLHKTLRHS</sequence>
<keyword evidence="4" id="KW-0862">Zinc</keyword>
<comment type="subcellular location">
    <subcellularLocation>
        <location evidence="1">Nucleus</location>
    </subcellularLocation>
</comment>
<dbReference type="GO" id="GO:0003714">
    <property type="term" value="F:transcription corepressor activity"/>
    <property type="evidence" value="ECO:0007669"/>
    <property type="project" value="InterPro"/>
</dbReference>
<evidence type="ECO:0000313" key="10">
    <source>
        <dbReference type="Proteomes" id="UP000825935"/>
    </source>
</evidence>
<comment type="caution">
    <text evidence="9">The sequence shown here is derived from an EMBL/GenBank/DDBJ whole genome shotgun (WGS) entry which is preliminary data.</text>
</comment>
<evidence type="ECO:0000256" key="6">
    <source>
        <dbReference type="PROSITE-ProRule" id="PRU00146"/>
    </source>
</evidence>
<dbReference type="GO" id="GO:0006357">
    <property type="term" value="P:regulation of transcription by RNA polymerase II"/>
    <property type="evidence" value="ECO:0007669"/>
    <property type="project" value="TreeGrafter"/>
</dbReference>
<accession>A0A8T2UEA4</accession>
<feature type="domain" description="PHD-type" evidence="7">
    <location>
        <begin position="238"/>
        <end position="283"/>
    </location>
</feature>
<dbReference type="InterPro" id="IPR013083">
    <property type="entry name" value="Znf_RING/FYVE/PHD"/>
</dbReference>
<dbReference type="OMA" id="FQNENIC"/>
<evidence type="ECO:0000259" key="8">
    <source>
        <dbReference type="PROSITE" id="PS51186"/>
    </source>
</evidence>
<dbReference type="SUPFAM" id="SSF55729">
    <property type="entry name" value="Acyl-CoA N-acyltransferases (Nat)"/>
    <property type="match status" value="1"/>
</dbReference>
<evidence type="ECO:0000256" key="5">
    <source>
        <dbReference type="ARBA" id="ARBA00023242"/>
    </source>
</evidence>
<dbReference type="GO" id="GO:0005634">
    <property type="term" value="C:nucleus"/>
    <property type="evidence" value="ECO:0007669"/>
    <property type="project" value="UniProtKB-SubCell"/>
</dbReference>
<feature type="domain" description="N-acetyltransferase" evidence="8">
    <location>
        <begin position="370"/>
        <end position="532"/>
    </location>
</feature>
<dbReference type="PANTHER" id="PTHR46309:SF1">
    <property type="entry name" value="PHD FINGER PROTEIN 12"/>
    <property type="match status" value="1"/>
</dbReference>
<evidence type="ECO:0000256" key="4">
    <source>
        <dbReference type="ARBA" id="ARBA00022833"/>
    </source>
</evidence>